<organism evidence="5 6">
    <name type="scientific">Microbacterium mangrovi</name>
    <dbReference type="NCBI Taxonomy" id="1348253"/>
    <lineage>
        <taxon>Bacteria</taxon>
        <taxon>Bacillati</taxon>
        <taxon>Actinomycetota</taxon>
        <taxon>Actinomycetes</taxon>
        <taxon>Micrococcales</taxon>
        <taxon>Microbacteriaceae</taxon>
        <taxon>Microbacterium</taxon>
    </lineage>
</organism>
<feature type="domain" description="Glycosyl transferase family 1" evidence="3">
    <location>
        <begin position="164"/>
        <end position="317"/>
    </location>
</feature>
<keyword evidence="2" id="KW-0808">Transferase</keyword>
<dbReference type="EMBL" id="JTDK01000003">
    <property type="protein sequence ID" value="KHK99318.1"/>
    <property type="molecule type" value="Genomic_DNA"/>
</dbReference>
<dbReference type="GO" id="GO:0016757">
    <property type="term" value="F:glycosyltransferase activity"/>
    <property type="evidence" value="ECO:0007669"/>
    <property type="project" value="UniProtKB-KW"/>
</dbReference>
<reference evidence="5 6" key="1">
    <citation type="submission" date="2014-11" db="EMBL/GenBank/DDBJ databases">
        <title>Genome sequence of Microbacterium mangrovi MUSC 115(T).</title>
        <authorList>
            <person name="Lee L.-H."/>
        </authorList>
    </citation>
    <scope>NUCLEOTIDE SEQUENCE [LARGE SCALE GENOMIC DNA]</scope>
    <source>
        <strain evidence="5 6">MUSC 115</strain>
    </source>
</reference>
<dbReference type="CDD" id="cd03801">
    <property type="entry name" value="GT4_PimA-like"/>
    <property type="match status" value="1"/>
</dbReference>
<gene>
    <name evidence="5" type="ORF">LK09_03315</name>
</gene>
<protein>
    <submittedName>
        <fullName evidence="5">Uncharacterized protein</fullName>
    </submittedName>
</protein>
<dbReference type="Pfam" id="PF13439">
    <property type="entry name" value="Glyco_transf_4"/>
    <property type="match status" value="1"/>
</dbReference>
<comment type="caution">
    <text evidence="5">The sequence shown here is derived from an EMBL/GenBank/DDBJ whole genome shotgun (WGS) entry which is preliminary data.</text>
</comment>
<accession>A0A0B2AC56</accession>
<dbReference type="PANTHER" id="PTHR12526">
    <property type="entry name" value="GLYCOSYLTRANSFERASE"/>
    <property type="match status" value="1"/>
</dbReference>
<name>A0A0B2AC56_9MICO</name>
<dbReference type="Pfam" id="PF00534">
    <property type="entry name" value="Glycos_transf_1"/>
    <property type="match status" value="1"/>
</dbReference>
<evidence type="ECO:0000259" key="4">
    <source>
        <dbReference type="Pfam" id="PF13439"/>
    </source>
</evidence>
<dbReference type="SUPFAM" id="SSF53756">
    <property type="entry name" value="UDP-Glycosyltransferase/glycogen phosphorylase"/>
    <property type="match status" value="1"/>
</dbReference>
<dbReference type="Gene3D" id="3.40.50.2000">
    <property type="entry name" value="Glycogen Phosphorylase B"/>
    <property type="match status" value="2"/>
</dbReference>
<keyword evidence="6" id="KW-1185">Reference proteome</keyword>
<proteinExistence type="predicted"/>
<dbReference type="STRING" id="1348253.LK09_03315"/>
<dbReference type="InterPro" id="IPR001296">
    <property type="entry name" value="Glyco_trans_1"/>
</dbReference>
<dbReference type="OrthoDB" id="3830319at2"/>
<dbReference type="InterPro" id="IPR028098">
    <property type="entry name" value="Glyco_trans_4-like_N"/>
</dbReference>
<dbReference type="AlphaFoldDB" id="A0A0B2AC56"/>
<evidence type="ECO:0000313" key="5">
    <source>
        <dbReference type="EMBL" id="KHK99318.1"/>
    </source>
</evidence>
<evidence type="ECO:0000259" key="3">
    <source>
        <dbReference type="Pfam" id="PF00534"/>
    </source>
</evidence>
<feature type="domain" description="Glycosyltransferase subfamily 4-like N-terminal" evidence="4">
    <location>
        <begin position="17"/>
        <end position="143"/>
    </location>
</feature>
<dbReference type="Proteomes" id="UP000031030">
    <property type="component" value="Unassembled WGS sequence"/>
</dbReference>
<evidence type="ECO:0000313" key="6">
    <source>
        <dbReference type="Proteomes" id="UP000031030"/>
    </source>
</evidence>
<dbReference type="RefSeq" id="WP_039395934.1">
    <property type="nucleotide sequence ID" value="NZ_JTDK01000003.1"/>
</dbReference>
<keyword evidence="1" id="KW-0328">Glycosyltransferase</keyword>
<sequence length="349" mass="36538">MSGIRVVHAIRSASFAGVEQFVRRLSIAQAEAGHDVHVIGGDPAHMAAPLADAGVGFEPADRTAAVAAAMRRRNDRADVVNTHMTAADIAAVQAFAGRARPAIVSTRHFAQRRGRFRALPLDPVARRVVDAEIAVSSAVADAIGVPSTVVFPGIEPPPLPPTAGRERVILVVQRLQPEKQTVLAIEAFARSGLADEGWRLDIAGTGAEAEALAEDASGLGGSARMLGFRDDVPQLMARAGILLATAPYEHFGLTVLEAMASGLPVVAAAAAGHLETMGGLDDRALFPPGDADAAAAGLRAFAVDPGARRRLGEAERARVIERFSVQAQVEQTDAVYRAAIADRTEKDRA</sequence>
<evidence type="ECO:0000256" key="2">
    <source>
        <dbReference type="ARBA" id="ARBA00022679"/>
    </source>
</evidence>
<evidence type="ECO:0000256" key="1">
    <source>
        <dbReference type="ARBA" id="ARBA00022676"/>
    </source>
</evidence>